<gene>
    <name evidence="2" type="ordered locus">RB1137</name>
</gene>
<dbReference type="KEGG" id="rba:RB1137"/>
<sequence length="94" mass="10823">MEGASAKSSTNRTSRASSKPRNVRHETGDTKSKARQICRQLVFVSFLCLVEPDFPPERRIWTGLCGKWCVQRVVSMSRKKRRVSDVTIRNHQTF</sequence>
<dbReference type="InParanoid" id="Q7UXT3"/>
<dbReference type="HOGENOM" id="CLU_2384178_0_0_0"/>
<dbReference type="Proteomes" id="UP000001025">
    <property type="component" value="Chromosome"/>
</dbReference>
<reference evidence="2 3" key="1">
    <citation type="journal article" date="2003" name="Proc. Natl. Acad. Sci. U.S.A.">
        <title>Complete genome sequence of the marine planctomycete Pirellula sp. strain 1.</title>
        <authorList>
            <person name="Gloeckner F.O."/>
            <person name="Kube M."/>
            <person name="Bauer M."/>
            <person name="Teeling H."/>
            <person name="Lombardot T."/>
            <person name="Ludwig W."/>
            <person name="Gade D."/>
            <person name="Beck A."/>
            <person name="Borzym K."/>
            <person name="Heitmann K."/>
            <person name="Rabus R."/>
            <person name="Schlesner H."/>
            <person name="Amann R."/>
            <person name="Reinhardt R."/>
        </authorList>
    </citation>
    <scope>NUCLEOTIDE SEQUENCE [LARGE SCALE GENOMIC DNA]</scope>
    <source>
        <strain evidence="3">DSM 10527 / NCIMB 13988 / SH1</strain>
    </source>
</reference>
<protein>
    <submittedName>
        <fullName evidence="2">Uncharacterized protein</fullName>
    </submittedName>
</protein>
<accession>Q7UXT3</accession>
<name>Q7UXT3_RHOBA</name>
<feature type="compositionally biased region" description="Polar residues" evidence="1">
    <location>
        <begin position="1"/>
        <end position="20"/>
    </location>
</feature>
<dbReference type="STRING" id="243090.RB1137"/>
<proteinExistence type="predicted"/>
<evidence type="ECO:0000313" key="3">
    <source>
        <dbReference type="Proteomes" id="UP000001025"/>
    </source>
</evidence>
<feature type="compositionally biased region" description="Basic and acidic residues" evidence="1">
    <location>
        <begin position="23"/>
        <end position="32"/>
    </location>
</feature>
<dbReference type="AlphaFoldDB" id="Q7UXT3"/>
<organism evidence="2 3">
    <name type="scientific">Rhodopirellula baltica (strain DSM 10527 / NCIMB 13988 / SH1)</name>
    <dbReference type="NCBI Taxonomy" id="243090"/>
    <lineage>
        <taxon>Bacteria</taxon>
        <taxon>Pseudomonadati</taxon>
        <taxon>Planctomycetota</taxon>
        <taxon>Planctomycetia</taxon>
        <taxon>Pirellulales</taxon>
        <taxon>Pirellulaceae</taxon>
        <taxon>Rhodopirellula</taxon>
    </lineage>
</organism>
<dbReference type="EMBL" id="BX294134">
    <property type="protein sequence ID" value="CAD71920.1"/>
    <property type="molecule type" value="Genomic_DNA"/>
</dbReference>
<dbReference type="EnsemblBacteria" id="CAD71920">
    <property type="protein sequence ID" value="CAD71920"/>
    <property type="gene ID" value="RB1137"/>
</dbReference>
<evidence type="ECO:0000313" key="2">
    <source>
        <dbReference type="EMBL" id="CAD71920.1"/>
    </source>
</evidence>
<keyword evidence="3" id="KW-1185">Reference proteome</keyword>
<evidence type="ECO:0000256" key="1">
    <source>
        <dbReference type="SAM" id="MobiDB-lite"/>
    </source>
</evidence>
<feature type="region of interest" description="Disordered" evidence="1">
    <location>
        <begin position="1"/>
        <end position="33"/>
    </location>
</feature>